<evidence type="ECO:0008006" key="3">
    <source>
        <dbReference type="Google" id="ProtNLM"/>
    </source>
</evidence>
<dbReference type="InterPro" id="IPR036869">
    <property type="entry name" value="J_dom_sf"/>
</dbReference>
<protein>
    <recommendedName>
        <fullName evidence="3">J domain-containing protein</fullName>
    </recommendedName>
</protein>
<dbReference type="AlphaFoldDB" id="A0A6C0HDI6"/>
<dbReference type="EMBL" id="MN739930">
    <property type="protein sequence ID" value="QHT78226.1"/>
    <property type="molecule type" value="Genomic_DNA"/>
</dbReference>
<name>A0A6C0HDI6_9ZZZZ</name>
<feature type="region of interest" description="Disordered" evidence="1">
    <location>
        <begin position="145"/>
        <end position="167"/>
    </location>
</feature>
<organism evidence="2">
    <name type="scientific">viral metagenome</name>
    <dbReference type="NCBI Taxonomy" id="1070528"/>
    <lineage>
        <taxon>unclassified sequences</taxon>
        <taxon>metagenomes</taxon>
        <taxon>organismal metagenomes</taxon>
    </lineage>
</organism>
<reference evidence="2" key="1">
    <citation type="journal article" date="2020" name="Nature">
        <title>Giant virus diversity and host interactions through global metagenomics.</title>
        <authorList>
            <person name="Schulz F."/>
            <person name="Roux S."/>
            <person name="Paez-Espino D."/>
            <person name="Jungbluth S."/>
            <person name="Walsh D.A."/>
            <person name="Denef V.J."/>
            <person name="McMahon K.D."/>
            <person name="Konstantinidis K.T."/>
            <person name="Eloe-Fadrosh E.A."/>
            <person name="Kyrpides N.C."/>
            <person name="Woyke T."/>
        </authorList>
    </citation>
    <scope>NUCLEOTIDE SEQUENCE</scope>
    <source>
        <strain evidence="2">GVMAG-M-3300023179-91</strain>
    </source>
</reference>
<dbReference type="SUPFAM" id="SSF46565">
    <property type="entry name" value="Chaperone J-domain"/>
    <property type="match status" value="1"/>
</dbReference>
<evidence type="ECO:0000313" key="2">
    <source>
        <dbReference type="EMBL" id="QHT78226.1"/>
    </source>
</evidence>
<sequence length="310" mass="36734">MNKNLDFDLDLDINNYNLQDILNLFKIPTGFTESDLKKAKTIVLKTHPDKSGLNPDFFRFYSKAYKMLYSVWEFRKKGDVNTGAKKNTDYSTYGDDEKRELLDQMFENNEKFKNKSQFNRWFNEQFERNKLYNENQEKGYEEWLRSNEEDNDNSPKNVTMENMGREFEKKKSRARSLIVHQEVQEIYGVNSISASDLSSDAPQSFDSDLFSSLPFQDLRQAHTETVVPVTFEDYQQKQKFNSVNEMISHRSQQNIKPLSEQQALNYLKNREKNDEERSVRRAYDLAKQTELAQQRSQDFWSSIQMLKNGK</sequence>
<proteinExistence type="predicted"/>
<evidence type="ECO:0000256" key="1">
    <source>
        <dbReference type="SAM" id="MobiDB-lite"/>
    </source>
</evidence>
<accession>A0A6C0HDI6</accession>